<evidence type="ECO:0000313" key="3">
    <source>
        <dbReference type="Proteomes" id="UP000835052"/>
    </source>
</evidence>
<name>A0A8S1GYY3_9PELO</name>
<organism evidence="2 3">
    <name type="scientific">Caenorhabditis auriculariae</name>
    <dbReference type="NCBI Taxonomy" id="2777116"/>
    <lineage>
        <taxon>Eukaryota</taxon>
        <taxon>Metazoa</taxon>
        <taxon>Ecdysozoa</taxon>
        <taxon>Nematoda</taxon>
        <taxon>Chromadorea</taxon>
        <taxon>Rhabditida</taxon>
        <taxon>Rhabditina</taxon>
        <taxon>Rhabditomorpha</taxon>
        <taxon>Rhabditoidea</taxon>
        <taxon>Rhabditidae</taxon>
        <taxon>Peloderinae</taxon>
        <taxon>Caenorhabditis</taxon>
    </lineage>
</organism>
<protein>
    <submittedName>
        <fullName evidence="2">Uncharacterized protein</fullName>
    </submittedName>
</protein>
<gene>
    <name evidence="2" type="ORF">CAUJ_LOCUS4608</name>
</gene>
<evidence type="ECO:0000256" key="1">
    <source>
        <dbReference type="SAM" id="MobiDB-lite"/>
    </source>
</evidence>
<keyword evidence="3" id="KW-1185">Reference proteome</keyword>
<dbReference type="OrthoDB" id="5842958at2759"/>
<accession>A0A8S1GYY3</accession>
<dbReference type="AlphaFoldDB" id="A0A8S1GYY3"/>
<sequence>MLQSVSAHLMDERRGSRDDRRASARHRRMTQPHTAEPGASPPTGGYDTRFLTPALWHGTRFIEDFQPSMVTPTENPIGWAVFNPLPIRPPAPRPRIRQFVPPPGAPDANCLNERPSFKHLDPPSSRDFDEDVENLMRPDIPVLLLTIEGIVRVKISIAASGAQLPTVWRAMFLRKFWNQWTLEENARRMTITVLPSGTKKVHLKDLNELAELHPEKADQKREHDDSAHSAAPWRQTMFFGVDK</sequence>
<feature type="region of interest" description="Disordered" evidence="1">
    <location>
        <begin position="1"/>
        <end position="47"/>
    </location>
</feature>
<dbReference type="EMBL" id="CAJGYM010000009">
    <property type="protein sequence ID" value="CAD6188689.1"/>
    <property type="molecule type" value="Genomic_DNA"/>
</dbReference>
<dbReference type="Proteomes" id="UP000835052">
    <property type="component" value="Unassembled WGS sequence"/>
</dbReference>
<feature type="compositionally biased region" description="Basic and acidic residues" evidence="1">
    <location>
        <begin position="9"/>
        <end position="22"/>
    </location>
</feature>
<evidence type="ECO:0000313" key="2">
    <source>
        <dbReference type="EMBL" id="CAD6188689.1"/>
    </source>
</evidence>
<proteinExistence type="predicted"/>
<reference evidence="2" key="1">
    <citation type="submission" date="2020-10" db="EMBL/GenBank/DDBJ databases">
        <authorList>
            <person name="Kikuchi T."/>
        </authorList>
    </citation>
    <scope>NUCLEOTIDE SEQUENCE</scope>
    <source>
        <strain evidence="2">NKZ352</strain>
    </source>
</reference>
<comment type="caution">
    <text evidence="2">The sequence shown here is derived from an EMBL/GenBank/DDBJ whole genome shotgun (WGS) entry which is preliminary data.</text>
</comment>